<evidence type="ECO:0000313" key="2">
    <source>
        <dbReference type="EMBL" id="KPI44593.1"/>
    </source>
</evidence>
<dbReference type="GO" id="GO:0015986">
    <property type="term" value="P:proton motive force-driven ATP synthesis"/>
    <property type="evidence" value="ECO:0007669"/>
    <property type="project" value="InterPro"/>
</dbReference>
<evidence type="ECO:0000256" key="1">
    <source>
        <dbReference type="SAM" id="MobiDB-lite"/>
    </source>
</evidence>
<dbReference type="GO" id="GO:0015078">
    <property type="term" value="F:proton transmembrane transporter activity"/>
    <property type="evidence" value="ECO:0007669"/>
    <property type="project" value="InterPro"/>
</dbReference>
<keyword evidence="3" id="KW-1185">Reference proteome</keyword>
<dbReference type="GO" id="GO:0045259">
    <property type="term" value="C:proton-transporting ATP synthase complex"/>
    <property type="evidence" value="ECO:0007669"/>
    <property type="project" value="InterPro"/>
</dbReference>
<dbReference type="AlphaFoldDB" id="A0A0N1H9Y0"/>
<dbReference type="InterPro" id="IPR006995">
    <property type="entry name" value="ATP_synth_F0_jsu"/>
</dbReference>
<dbReference type="EMBL" id="LFJN01000003">
    <property type="protein sequence ID" value="KPI44593.1"/>
    <property type="molecule type" value="Genomic_DNA"/>
</dbReference>
<dbReference type="RefSeq" id="XP_018004556.1">
    <property type="nucleotide sequence ID" value="XM_018148838.1"/>
</dbReference>
<dbReference type="STRING" id="1664694.A0A0N1H9Y0"/>
<evidence type="ECO:0000313" key="3">
    <source>
        <dbReference type="Proteomes" id="UP000038010"/>
    </source>
</evidence>
<reference evidence="2 3" key="1">
    <citation type="submission" date="2015-06" db="EMBL/GenBank/DDBJ databases">
        <title>Draft genome of the ant-associated black yeast Phialophora attae CBS 131958.</title>
        <authorList>
            <person name="Moreno L.F."/>
            <person name="Stielow B.J."/>
            <person name="de Hoog S."/>
            <person name="Vicente V.A."/>
            <person name="Weiss V.A."/>
            <person name="de Vries M."/>
            <person name="Cruz L.M."/>
            <person name="Souza E.M."/>
        </authorList>
    </citation>
    <scope>NUCLEOTIDE SEQUENCE [LARGE SCALE GENOMIC DNA]</scope>
    <source>
        <strain evidence="2 3">CBS 131958</strain>
    </source>
</reference>
<dbReference type="Pfam" id="PF04911">
    <property type="entry name" value="ATP-synt_J"/>
    <property type="match status" value="1"/>
</dbReference>
<protein>
    <submittedName>
        <fullName evidence="2">Uncharacterized protein</fullName>
    </submittedName>
</protein>
<dbReference type="VEuPathDB" id="FungiDB:AB675_8397"/>
<feature type="region of interest" description="Disordered" evidence="1">
    <location>
        <begin position="79"/>
        <end position="100"/>
    </location>
</feature>
<comment type="caution">
    <text evidence="2">The sequence shown here is derived from an EMBL/GenBank/DDBJ whole genome shotgun (WGS) entry which is preliminary data.</text>
</comment>
<sequence>MPLLPKKFNGKMAEPLTPFFAAGLIVAWAVNAGANAMKDSDEFRFHQVRDIFPAGRGYRAAERGAVAANMELTRLFTHRQPECSKEQSSSGRTGEALIGF</sequence>
<accession>A0A0N1H9Y0</accession>
<dbReference type="OrthoDB" id="5520611at2759"/>
<name>A0A0N1H9Y0_9EURO</name>
<proteinExistence type="predicted"/>
<gene>
    <name evidence="2" type="ORF">AB675_8397</name>
</gene>
<dbReference type="Proteomes" id="UP000038010">
    <property type="component" value="Unassembled WGS sequence"/>
</dbReference>
<dbReference type="GeneID" id="28740718"/>
<organism evidence="2 3">
    <name type="scientific">Cyphellophora attinorum</name>
    <dbReference type="NCBI Taxonomy" id="1664694"/>
    <lineage>
        <taxon>Eukaryota</taxon>
        <taxon>Fungi</taxon>
        <taxon>Dikarya</taxon>
        <taxon>Ascomycota</taxon>
        <taxon>Pezizomycotina</taxon>
        <taxon>Eurotiomycetes</taxon>
        <taxon>Chaetothyriomycetidae</taxon>
        <taxon>Chaetothyriales</taxon>
        <taxon>Cyphellophoraceae</taxon>
        <taxon>Cyphellophora</taxon>
    </lineage>
</organism>